<evidence type="ECO:0000256" key="4">
    <source>
        <dbReference type="ARBA" id="ARBA00022679"/>
    </source>
</evidence>
<dbReference type="Proteomes" id="UP000652681">
    <property type="component" value="Unassembled WGS sequence"/>
</dbReference>
<evidence type="ECO:0000256" key="7">
    <source>
        <dbReference type="SAM" id="Phobius"/>
    </source>
</evidence>
<evidence type="ECO:0000313" key="8">
    <source>
        <dbReference type="EMBL" id="MBC9811356.1"/>
    </source>
</evidence>
<keyword evidence="3" id="KW-0997">Cell inner membrane</keyword>
<dbReference type="GO" id="GO:0005886">
    <property type="term" value="C:plasma membrane"/>
    <property type="evidence" value="ECO:0007669"/>
    <property type="project" value="UniProtKB-SubCell"/>
</dbReference>
<organism evidence="8 9">
    <name type="scientific">Taishania pollutisoli</name>
    <dbReference type="NCBI Taxonomy" id="2766479"/>
    <lineage>
        <taxon>Bacteria</taxon>
        <taxon>Pseudomonadati</taxon>
        <taxon>Bacteroidota</taxon>
        <taxon>Flavobacteriia</taxon>
        <taxon>Flavobacteriales</taxon>
        <taxon>Crocinitomicaceae</taxon>
        <taxon>Taishania</taxon>
    </lineage>
</organism>
<evidence type="ECO:0000256" key="3">
    <source>
        <dbReference type="ARBA" id="ARBA00022519"/>
    </source>
</evidence>
<dbReference type="CDD" id="cd07984">
    <property type="entry name" value="LPLAT_LABLAT-like"/>
    <property type="match status" value="1"/>
</dbReference>
<keyword evidence="4" id="KW-0808">Transferase</keyword>
<proteinExistence type="predicted"/>
<keyword evidence="9" id="KW-1185">Reference proteome</keyword>
<reference evidence="8" key="1">
    <citation type="submission" date="2020-09" db="EMBL/GenBank/DDBJ databases">
        <title>Taishania pollutisoli gen. nov., sp. nov., Isolated from Tetrabromobisphenol A-Contaminated Soil.</title>
        <authorList>
            <person name="Chen Q."/>
        </authorList>
    </citation>
    <scope>NUCLEOTIDE SEQUENCE</scope>
    <source>
        <strain evidence="8">CZZ-1</strain>
    </source>
</reference>
<comment type="subcellular location">
    <subcellularLocation>
        <location evidence="1">Cell inner membrane</location>
    </subcellularLocation>
</comment>
<evidence type="ECO:0000313" key="9">
    <source>
        <dbReference type="Proteomes" id="UP000652681"/>
    </source>
</evidence>
<keyword evidence="5 7" id="KW-0472">Membrane</keyword>
<feature type="transmembrane region" description="Helical" evidence="7">
    <location>
        <begin position="12"/>
        <end position="37"/>
    </location>
</feature>
<evidence type="ECO:0000256" key="6">
    <source>
        <dbReference type="ARBA" id="ARBA00023315"/>
    </source>
</evidence>
<evidence type="ECO:0000256" key="1">
    <source>
        <dbReference type="ARBA" id="ARBA00004533"/>
    </source>
</evidence>
<keyword evidence="2" id="KW-1003">Cell membrane</keyword>
<dbReference type="PANTHER" id="PTHR30606:SF10">
    <property type="entry name" value="PHOSPHATIDYLINOSITOL MANNOSIDE ACYLTRANSFERASE"/>
    <property type="match status" value="1"/>
</dbReference>
<dbReference type="EMBL" id="JACVEL010000001">
    <property type="protein sequence ID" value="MBC9811356.1"/>
    <property type="molecule type" value="Genomic_DNA"/>
</dbReference>
<evidence type="ECO:0000256" key="2">
    <source>
        <dbReference type="ARBA" id="ARBA00022475"/>
    </source>
</evidence>
<keyword evidence="7" id="KW-0812">Transmembrane</keyword>
<comment type="caution">
    <text evidence="8">The sequence shown here is derived from an EMBL/GenBank/DDBJ whole genome shotgun (WGS) entry which is preliminary data.</text>
</comment>
<keyword evidence="6 8" id="KW-0012">Acyltransferase</keyword>
<keyword evidence="7" id="KW-1133">Transmembrane helix</keyword>
<dbReference type="AlphaFoldDB" id="A0A8J6P7H8"/>
<dbReference type="RefSeq" id="WP_216713412.1">
    <property type="nucleotide sequence ID" value="NZ_JACVEL010000001.1"/>
</dbReference>
<dbReference type="GO" id="GO:0016746">
    <property type="term" value="F:acyltransferase activity"/>
    <property type="evidence" value="ECO:0007669"/>
    <property type="project" value="UniProtKB-KW"/>
</dbReference>
<dbReference type="GO" id="GO:0009247">
    <property type="term" value="P:glycolipid biosynthetic process"/>
    <property type="evidence" value="ECO:0007669"/>
    <property type="project" value="UniProtKB-ARBA"/>
</dbReference>
<protein>
    <submittedName>
        <fullName evidence="8">Lysophospholipid acyltransferase family protein</fullName>
    </submittedName>
</protein>
<sequence>MEPVMGAKLAYYLLVFPISKLPFWGIYLLSDLLYGVFRIFPYRKKVIEGNIRRSFPEKTDREINALVRQFYRHFTDILAEGIKNLSISKEELQRRYTVKNPKVMEELYQRQKSVLLVSGHYNNWEWLITSQNFQFPHQAMGIGMPLTSKFWDKKVNERRERYGMIVVHAKNFREKFREQEGNPIAILTLSDQSPGDARKSYWMEFLNQQTAVLFGAEQLAHEYGFSVVFYHTRKVKRGYYELELQLITDTPETMQWGEITEAHTHLLEKAILEQPAYWLWSHKRWKRTIPEDLEELKREQKQKFEERFPSVTGTNNI</sequence>
<dbReference type="PANTHER" id="PTHR30606">
    <property type="entry name" value="LIPID A BIOSYNTHESIS LAUROYL ACYLTRANSFERASE"/>
    <property type="match status" value="1"/>
</dbReference>
<accession>A0A8J6P7H8</accession>
<dbReference type="Pfam" id="PF03279">
    <property type="entry name" value="Lip_A_acyltrans"/>
    <property type="match status" value="1"/>
</dbReference>
<gene>
    <name evidence="8" type="ORF">H9Y05_02600</name>
</gene>
<evidence type="ECO:0000256" key="5">
    <source>
        <dbReference type="ARBA" id="ARBA00023136"/>
    </source>
</evidence>
<name>A0A8J6P7H8_9FLAO</name>
<dbReference type="InterPro" id="IPR004960">
    <property type="entry name" value="LipA_acyltrans"/>
</dbReference>